<name>A0ABT7PK68_9BACT</name>
<protein>
    <submittedName>
        <fullName evidence="1">PD-(D/E)XK nuclease family transposase</fullName>
    </submittedName>
</protein>
<organism evidence="1 2">
    <name type="scientific">Roseiconus lacunae</name>
    <dbReference type="NCBI Taxonomy" id="2605694"/>
    <lineage>
        <taxon>Bacteria</taxon>
        <taxon>Pseudomonadati</taxon>
        <taxon>Planctomycetota</taxon>
        <taxon>Planctomycetia</taxon>
        <taxon>Pirellulales</taxon>
        <taxon>Pirellulaceae</taxon>
        <taxon>Roseiconus</taxon>
    </lineage>
</organism>
<dbReference type="PANTHER" id="PTHR41317">
    <property type="entry name" value="PD-(D_E)XK NUCLEASE FAMILY TRANSPOSASE"/>
    <property type="match status" value="1"/>
</dbReference>
<keyword evidence="2" id="KW-1185">Reference proteome</keyword>
<sequence>MKKWKSLNPYNDKMFEDDKLSIVDVKARDSSGAWYVIEVQTTIPVELRNRLVFYTAELFSCQMNEGTSYGELRPAISICFLTEPLFREVEFGHLRFSLYDAAHSLDFGDQIQLHLIQLSKYHVREADLVDADAFERWIYFLTESQNRDPDNFANYFPMPPLARPQESWK</sequence>
<dbReference type="Proteomes" id="UP001239462">
    <property type="component" value="Unassembled WGS sequence"/>
</dbReference>
<comment type="caution">
    <text evidence="1">The sequence shown here is derived from an EMBL/GenBank/DDBJ whole genome shotgun (WGS) entry which is preliminary data.</text>
</comment>
<evidence type="ECO:0000313" key="1">
    <source>
        <dbReference type="EMBL" id="MDM4016870.1"/>
    </source>
</evidence>
<dbReference type="PANTHER" id="PTHR41317:SF1">
    <property type="entry name" value="PD-(D_E)XK NUCLEASE FAMILY TRANSPOSASE"/>
    <property type="match status" value="1"/>
</dbReference>
<dbReference type="RefSeq" id="WP_289164464.1">
    <property type="nucleotide sequence ID" value="NZ_JASZZN010000010.1"/>
</dbReference>
<reference evidence="1 2" key="1">
    <citation type="submission" date="2023-06" db="EMBL/GenBank/DDBJ databases">
        <title>Roseiconus lacunae JC819 isolated from Gulf of Mannar region, Tamil Nadu.</title>
        <authorList>
            <person name="Pk S."/>
            <person name="Ch S."/>
            <person name="Ch V.R."/>
        </authorList>
    </citation>
    <scope>NUCLEOTIDE SEQUENCE [LARGE SCALE GENOMIC DNA]</scope>
    <source>
        <strain evidence="1 2">JC819</strain>
    </source>
</reference>
<proteinExistence type="predicted"/>
<gene>
    <name evidence="1" type="ORF">QTN89_15595</name>
</gene>
<dbReference type="EMBL" id="JASZZN010000010">
    <property type="protein sequence ID" value="MDM4016870.1"/>
    <property type="molecule type" value="Genomic_DNA"/>
</dbReference>
<evidence type="ECO:0000313" key="2">
    <source>
        <dbReference type="Proteomes" id="UP001239462"/>
    </source>
</evidence>
<accession>A0ABT7PK68</accession>
<dbReference type="Pfam" id="PF12784">
    <property type="entry name" value="PDDEXK_2"/>
    <property type="match status" value="1"/>
</dbReference>